<reference evidence="3" key="1">
    <citation type="journal article" date="2012" name="Nat. Biotechnol.">
        <title>Reference genome sequence of the model plant Setaria.</title>
        <authorList>
            <person name="Bennetzen J.L."/>
            <person name="Schmutz J."/>
            <person name="Wang H."/>
            <person name="Percifield R."/>
            <person name="Hawkins J."/>
            <person name="Pontaroli A.C."/>
            <person name="Estep M."/>
            <person name="Feng L."/>
            <person name="Vaughn J.N."/>
            <person name="Grimwood J."/>
            <person name="Jenkins J."/>
            <person name="Barry K."/>
            <person name="Lindquist E."/>
            <person name="Hellsten U."/>
            <person name="Deshpande S."/>
            <person name="Wang X."/>
            <person name="Wu X."/>
            <person name="Mitros T."/>
            <person name="Triplett J."/>
            <person name="Yang X."/>
            <person name="Ye C.Y."/>
            <person name="Mauro-Herrera M."/>
            <person name="Wang L."/>
            <person name="Li P."/>
            <person name="Sharma M."/>
            <person name="Sharma R."/>
            <person name="Ronald P.C."/>
            <person name="Panaud O."/>
            <person name="Kellogg E.A."/>
            <person name="Brutnell T.P."/>
            <person name="Doust A.N."/>
            <person name="Tuskan G.A."/>
            <person name="Rokhsar D."/>
            <person name="Devos K.M."/>
        </authorList>
    </citation>
    <scope>NUCLEOTIDE SEQUENCE [LARGE SCALE GENOMIC DNA]</scope>
    <source>
        <strain evidence="3">cv. Yugu1</strain>
    </source>
</reference>
<proteinExistence type="predicted"/>
<dbReference type="Proteomes" id="UP000004995">
    <property type="component" value="Unassembled WGS sequence"/>
</dbReference>
<feature type="region of interest" description="Disordered" evidence="1">
    <location>
        <begin position="1"/>
        <end position="41"/>
    </location>
</feature>
<accession>K3YA46</accession>
<feature type="region of interest" description="Disordered" evidence="1">
    <location>
        <begin position="78"/>
        <end position="102"/>
    </location>
</feature>
<feature type="compositionally biased region" description="Polar residues" evidence="1">
    <location>
        <begin position="137"/>
        <end position="148"/>
    </location>
</feature>
<dbReference type="EnsemblPlants" id="KQK98925">
    <property type="protein sequence ID" value="KQK98925"/>
    <property type="gene ID" value="SETIT_011088mg"/>
</dbReference>
<dbReference type="InParanoid" id="K3YA46"/>
<feature type="region of interest" description="Disordered" evidence="1">
    <location>
        <begin position="128"/>
        <end position="149"/>
    </location>
</feature>
<name>K3YA46_SETIT</name>
<feature type="compositionally biased region" description="Polar residues" evidence="1">
    <location>
        <begin position="16"/>
        <end position="39"/>
    </location>
</feature>
<dbReference type="EMBL" id="AGNK02004508">
    <property type="status" value="NOT_ANNOTATED_CDS"/>
    <property type="molecule type" value="Genomic_DNA"/>
</dbReference>
<dbReference type="Gramene" id="KQK98925">
    <property type="protein sequence ID" value="KQK98925"/>
    <property type="gene ID" value="SETIT_011088mg"/>
</dbReference>
<feature type="compositionally biased region" description="Basic and acidic residues" evidence="1">
    <location>
        <begin position="85"/>
        <end position="94"/>
    </location>
</feature>
<dbReference type="HOGENOM" id="CLU_1374288_0_0_1"/>
<evidence type="ECO:0000313" key="3">
    <source>
        <dbReference type="Proteomes" id="UP000004995"/>
    </source>
</evidence>
<protein>
    <submittedName>
        <fullName evidence="2">Uncharacterized protein</fullName>
    </submittedName>
</protein>
<evidence type="ECO:0000256" key="1">
    <source>
        <dbReference type="SAM" id="MobiDB-lite"/>
    </source>
</evidence>
<evidence type="ECO:0000313" key="2">
    <source>
        <dbReference type="EnsemblPlants" id="KQK98925"/>
    </source>
</evidence>
<organism evidence="2 3">
    <name type="scientific">Setaria italica</name>
    <name type="common">Foxtail millet</name>
    <name type="synonym">Panicum italicum</name>
    <dbReference type="NCBI Taxonomy" id="4555"/>
    <lineage>
        <taxon>Eukaryota</taxon>
        <taxon>Viridiplantae</taxon>
        <taxon>Streptophyta</taxon>
        <taxon>Embryophyta</taxon>
        <taxon>Tracheophyta</taxon>
        <taxon>Spermatophyta</taxon>
        <taxon>Magnoliopsida</taxon>
        <taxon>Liliopsida</taxon>
        <taxon>Poales</taxon>
        <taxon>Poaceae</taxon>
        <taxon>PACMAD clade</taxon>
        <taxon>Panicoideae</taxon>
        <taxon>Panicodae</taxon>
        <taxon>Paniceae</taxon>
        <taxon>Cenchrinae</taxon>
        <taxon>Setaria</taxon>
    </lineage>
</organism>
<keyword evidence="3" id="KW-1185">Reference proteome</keyword>
<sequence length="199" mass="21249">MKVLNGGVGMEHQRRPSATSPSCKSPRTEQHGQPSSSIAFGSASMWEPGGSCWPVAFDIAVAPLDHRKFPNCAVLAWGSQPRPRGQREGKEMRRPGPSSSCRHGSAALPTLLLLLLLLAASAQAQQARTRTDPVEDVQTSGPVGSGTSLARHGNFLPRIICPARQGKSSLICSRESSARFVQETISFQMFGVEGQQGCV</sequence>
<dbReference type="AlphaFoldDB" id="K3YA46"/>
<reference evidence="2" key="2">
    <citation type="submission" date="2018-08" db="UniProtKB">
        <authorList>
            <consortium name="EnsemblPlants"/>
        </authorList>
    </citation>
    <scope>IDENTIFICATION</scope>
    <source>
        <strain evidence="2">Yugu1</strain>
    </source>
</reference>